<accession>A0A5M3MG82</accession>
<feature type="region of interest" description="Disordered" evidence="1">
    <location>
        <begin position="190"/>
        <end position="209"/>
    </location>
</feature>
<gene>
    <name evidence="2" type="ORF">CONPUDRAFT_167745</name>
</gene>
<evidence type="ECO:0000313" key="2">
    <source>
        <dbReference type="EMBL" id="EIW77625.1"/>
    </source>
</evidence>
<dbReference type="GeneID" id="19205848"/>
<dbReference type="KEGG" id="cput:CONPUDRAFT_167745"/>
<reference evidence="3" key="1">
    <citation type="journal article" date="2012" name="Science">
        <title>The Paleozoic origin of enzymatic lignin decomposition reconstructed from 31 fungal genomes.</title>
        <authorList>
            <person name="Floudas D."/>
            <person name="Binder M."/>
            <person name="Riley R."/>
            <person name="Barry K."/>
            <person name="Blanchette R.A."/>
            <person name="Henrissat B."/>
            <person name="Martinez A.T."/>
            <person name="Otillar R."/>
            <person name="Spatafora J.W."/>
            <person name="Yadav J.S."/>
            <person name="Aerts A."/>
            <person name="Benoit I."/>
            <person name="Boyd A."/>
            <person name="Carlson A."/>
            <person name="Copeland A."/>
            <person name="Coutinho P.M."/>
            <person name="de Vries R.P."/>
            <person name="Ferreira P."/>
            <person name="Findley K."/>
            <person name="Foster B."/>
            <person name="Gaskell J."/>
            <person name="Glotzer D."/>
            <person name="Gorecki P."/>
            <person name="Heitman J."/>
            <person name="Hesse C."/>
            <person name="Hori C."/>
            <person name="Igarashi K."/>
            <person name="Jurgens J.A."/>
            <person name="Kallen N."/>
            <person name="Kersten P."/>
            <person name="Kohler A."/>
            <person name="Kuees U."/>
            <person name="Kumar T.K.A."/>
            <person name="Kuo A."/>
            <person name="LaButti K."/>
            <person name="Larrondo L.F."/>
            <person name="Lindquist E."/>
            <person name="Ling A."/>
            <person name="Lombard V."/>
            <person name="Lucas S."/>
            <person name="Lundell T."/>
            <person name="Martin R."/>
            <person name="McLaughlin D.J."/>
            <person name="Morgenstern I."/>
            <person name="Morin E."/>
            <person name="Murat C."/>
            <person name="Nagy L.G."/>
            <person name="Nolan M."/>
            <person name="Ohm R.A."/>
            <person name="Patyshakuliyeva A."/>
            <person name="Rokas A."/>
            <person name="Ruiz-Duenas F.J."/>
            <person name="Sabat G."/>
            <person name="Salamov A."/>
            <person name="Samejima M."/>
            <person name="Schmutz J."/>
            <person name="Slot J.C."/>
            <person name="St John F."/>
            <person name="Stenlid J."/>
            <person name="Sun H."/>
            <person name="Sun S."/>
            <person name="Syed K."/>
            <person name="Tsang A."/>
            <person name="Wiebenga A."/>
            <person name="Young D."/>
            <person name="Pisabarro A."/>
            <person name="Eastwood D.C."/>
            <person name="Martin F."/>
            <person name="Cullen D."/>
            <person name="Grigoriev I.V."/>
            <person name="Hibbett D.S."/>
        </authorList>
    </citation>
    <scope>NUCLEOTIDE SEQUENCE [LARGE SCALE GENOMIC DNA]</scope>
    <source>
        <strain evidence="3">RWD-64-598 SS2</strain>
    </source>
</reference>
<dbReference type="Proteomes" id="UP000053558">
    <property type="component" value="Unassembled WGS sequence"/>
</dbReference>
<dbReference type="OrthoDB" id="5366606at2759"/>
<name>A0A5M3MG82_CONPW</name>
<keyword evidence="3" id="KW-1185">Reference proteome</keyword>
<dbReference type="EMBL" id="JH711583">
    <property type="protein sequence ID" value="EIW77625.1"/>
    <property type="molecule type" value="Genomic_DNA"/>
</dbReference>
<organism evidence="2 3">
    <name type="scientific">Coniophora puteana (strain RWD-64-598)</name>
    <name type="common">Brown rot fungus</name>
    <dbReference type="NCBI Taxonomy" id="741705"/>
    <lineage>
        <taxon>Eukaryota</taxon>
        <taxon>Fungi</taxon>
        <taxon>Dikarya</taxon>
        <taxon>Basidiomycota</taxon>
        <taxon>Agaricomycotina</taxon>
        <taxon>Agaricomycetes</taxon>
        <taxon>Agaricomycetidae</taxon>
        <taxon>Boletales</taxon>
        <taxon>Coniophorineae</taxon>
        <taxon>Coniophoraceae</taxon>
        <taxon>Coniophora</taxon>
    </lineage>
</organism>
<comment type="caution">
    <text evidence="2">The sequence shown here is derived from an EMBL/GenBank/DDBJ whole genome shotgun (WGS) entry which is preliminary data.</text>
</comment>
<sequence length="296" mass="32235">MVIANAEVTLEIDFDVATFRVHVPSINVITSSEVRVHGYGGPAGQGFLNGVFYLKAGLTADQFISKANGAELSVIGVDEEGQGAFKEATIVFFETTPTVIENPKLSTFLGKFVATHSDTPVGSFKGLTNWVEWEGTVHTQYAASYSPGEHEYLVKLQKGNTGGIVTPIPSATYTIEKDNSSHSIFIQSSERADGTPEPVDGPRKKIPSQDEAEVQGLIDELKAILGKIPGLDQMHLTSKDIYGTDMSVTFDSDKFKWSNVASGGWPNESEITPTEEDKKQFEYVAGIVKGIFDKWY</sequence>
<protein>
    <submittedName>
        <fullName evidence="2">Uncharacterized protein</fullName>
    </submittedName>
</protein>
<dbReference type="RefSeq" id="XP_007772012.1">
    <property type="nucleotide sequence ID" value="XM_007773822.1"/>
</dbReference>
<proteinExistence type="predicted"/>
<evidence type="ECO:0000256" key="1">
    <source>
        <dbReference type="SAM" id="MobiDB-lite"/>
    </source>
</evidence>
<evidence type="ECO:0000313" key="3">
    <source>
        <dbReference type="Proteomes" id="UP000053558"/>
    </source>
</evidence>
<dbReference type="AlphaFoldDB" id="A0A5M3MG82"/>